<keyword evidence="4 10" id="KW-0805">Transcription regulation</keyword>
<evidence type="ECO:0000256" key="7">
    <source>
        <dbReference type="ARBA" id="ARBA00023242"/>
    </source>
</evidence>
<protein>
    <recommendedName>
        <fullName evidence="3 10">Mediator of RNA polymerase II transcription subunit 14</fullName>
    </recommendedName>
    <alternativeName>
        <fullName evidence="9 10">Mediator complex subunit 14</fullName>
    </alternativeName>
</protein>
<dbReference type="PANTHER" id="PTHR12809:SF2">
    <property type="entry name" value="MEDIATOR OF RNA POLYMERASE II TRANSCRIPTION SUBUNIT 14"/>
    <property type="match status" value="1"/>
</dbReference>
<comment type="subunit">
    <text evidence="10">Component of the Mediator complex.</text>
</comment>
<keyword evidence="5 10" id="KW-0010">Activator</keyword>
<proteinExistence type="inferred from homology"/>
<evidence type="ECO:0000256" key="3">
    <source>
        <dbReference type="ARBA" id="ARBA00019619"/>
    </source>
</evidence>
<name>A0AAV9N245_9EURO</name>
<dbReference type="GO" id="GO:0006357">
    <property type="term" value="P:regulation of transcription by RNA polymerase II"/>
    <property type="evidence" value="ECO:0007669"/>
    <property type="project" value="InterPro"/>
</dbReference>
<dbReference type="PANTHER" id="PTHR12809">
    <property type="entry name" value="MEDIATOR COMPLEX SUBUNIT"/>
    <property type="match status" value="1"/>
</dbReference>
<feature type="domain" description="Mediator complex subunit MED14 N-terminal" evidence="12">
    <location>
        <begin position="94"/>
        <end position="302"/>
    </location>
</feature>
<dbReference type="EMBL" id="JAVRRD010000022">
    <property type="protein sequence ID" value="KAK5048159.1"/>
    <property type="molecule type" value="Genomic_DNA"/>
</dbReference>
<accession>A0AAV9N245</accession>
<evidence type="ECO:0000313" key="14">
    <source>
        <dbReference type="Proteomes" id="UP001358417"/>
    </source>
</evidence>
<dbReference type="InterPro" id="IPR013947">
    <property type="entry name" value="Mediator_Med14"/>
</dbReference>
<sequence>MNGDRPTVNGVQRMSNGVQEDGSRPLSQAAVYQAEGIKPPSRASIPSQDREPRHTNGLSKDTPMRHSVAPPVSTLRSEQAPLEILQLISKDSYLPLAALVNRAAQSCWNNLVLLLDQLASIHIPDPSGDSTRSLLNGQINNQSKANLEKKEKLLQFANDQKADFIKLLVLLQWSRDVENVSKTISINYWLMTRRQAYWDAIASLVRIKQDSAGFQVPDPDLKTAAEILSRGRALDIPTHGYIPQKDLSTKQILHVLKSLNRILGIRLALSGPLPPPLRTFYIHDGRATFIVQNEFEMDVSILDDTPDSQFRMVDFRFSFSPAPTMTDGMRTEIEHLANSVIDRDGLQGCCLFLQELVLSFKLAEYHKQALELARTQWVGNMRVELIRRAVVVQYWSNRQTTKSWIEIGIATDHQQSDSPAFLPHLKVKWTRQGQSMPPPSLSLSQSVLNLEQLLRQVIAQDSTLLLDDIYDNLNATPLYANGDLSLEQTVSITAPEDCTMIMQLSRASHIDVQIDAVTGAFVLSPVTEKSERLQYEINRAHGIGGEIASKLLNFRCSVLESAIGIAMLASNWESLRAFKFSPSEIKSLFGGPLVRLNLFRNRHWGSDYFLAISHTHNGDQWSLLRQTRQPNSTGPVHFDVIRNQKISIKQKLSPDYFDRLSEYATGLICLRCNAQYFELRHVPYDLSPFPDFEENYKLPELSFRLDGLGSASLPFEPTQSKALLRGSNKDDNPHQVVKVRFDGVNPETNLATLIGRIQINTSVVVLQHLEKSALDRDVSLNLRHHTATIRIDTSIGEIAIPAILGKANHLRNTISTVQQIHRLPGIKLQAVSSSGFSVCYSSSTPKELSVQVSFKEGRQTPQLTFFPNTDNPHALLAEKYSDLLAFDHLPFETRIHNFLTSLDMTYPLVAYLHNLQRQHGSGLDQGQSTASTQNLSTVRAHILVRSAQHFAIQYFTNSNTLSKDATPVAHTNLVARLEILPHVDTGSKKPMWLVRAALEEVQAYSRASFSNAALRQKLRQGVFSRTDVPTQWLTLDSAAACLAENPEPLLTEIHALLMAFVKEQKTNQAGKDTPAKADAQKPQSNNLPNGNVKSKPQPRAQGKMQAPMPIANGTGKQPQQKANNNNPTGRAFPSKGQPKANTPNNQDNPITLD</sequence>
<evidence type="ECO:0000256" key="8">
    <source>
        <dbReference type="ARBA" id="ARBA00025687"/>
    </source>
</evidence>
<evidence type="ECO:0000256" key="5">
    <source>
        <dbReference type="ARBA" id="ARBA00023159"/>
    </source>
</evidence>
<reference evidence="13 14" key="1">
    <citation type="submission" date="2023-08" db="EMBL/GenBank/DDBJ databases">
        <title>Black Yeasts Isolated from many extreme environments.</title>
        <authorList>
            <person name="Coleine C."/>
            <person name="Stajich J.E."/>
            <person name="Selbmann L."/>
        </authorList>
    </citation>
    <scope>NUCLEOTIDE SEQUENCE [LARGE SCALE GENOMIC DNA]</scope>
    <source>
        <strain evidence="13 14">CCFEE 5792</strain>
    </source>
</reference>
<feature type="region of interest" description="Disordered" evidence="11">
    <location>
        <begin position="1"/>
        <end position="73"/>
    </location>
</feature>
<dbReference type="GO" id="GO:0070847">
    <property type="term" value="C:core mediator complex"/>
    <property type="evidence" value="ECO:0007669"/>
    <property type="project" value="TreeGrafter"/>
</dbReference>
<organism evidence="13 14">
    <name type="scientific">Exophiala bonariae</name>
    <dbReference type="NCBI Taxonomy" id="1690606"/>
    <lineage>
        <taxon>Eukaryota</taxon>
        <taxon>Fungi</taxon>
        <taxon>Dikarya</taxon>
        <taxon>Ascomycota</taxon>
        <taxon>Pezizomycotina</taxon>
        <taxon>Eurotiomycetes</taxon>
        <taxon>Chaetothyriomycetidae</taxon>
        <taxon>Chaetothyriales</taxon>
        <taxon>Herpotrichiellaceae</taxon>
        <taxon>Exophiala</taxon>
    </lineage>
</organism>
<feature type="compositionally biased region" description="Polar residues" evidence="11">
    <location>
        <begin position="9"/>
        <end position="18"/>
    </location>
</feature>
<keyword evidence="14" id="KW-1185">Reference proteome</keyword>
<evidence type="ECO:0000259" key="12">
    <source>
        <dbReference type="Pfam" id="PF08638"/>
    </source>
</evidence>
<evidence type="ECO:0000256" key="4">
    <source>
        <dbReference type="ARBA" id="ARBA00023015"/>
    </source>
</evidence>
<dbReference type="Pfam" id="PF26204">
    <property type="entry name" value="Med14_fung"/>
    <property type="match status" value="1"/>
</dbReference>
<gene>
    <name evidence="13" type="ORF">LTR84_005829</name>
</gene>
<evidence type="ECO:0000256" key="9">
    <source>
        <dbReference type="ARBA" id="ARBA00032007"/>
    </source>
</evidence>
<dbReference type="AlphaFoldDB" id="A0AAV9N245"/>
<dbReference type="InterPro" id="IPR055122">
    <property type="entry name" value="Med14_N"/>
</dbReference>
<dbReference type="Proteomes" id="UP001358417">
    <property type="component" value="Unassembled WGS sequence"/>
</dbReference>
<feature type="region of interest" description="Disordered" evidence="11">
    <location>
        <begin position="1067"/>
        <end position="1153"/>
    </location>
</feature>
<comment type="subcellular location">
    <subcellularLocation>
        <location evidence="1 10">Nucleus</location>
    </subcellularLocation>
</comment>
<evidence type="ECO:0000313" key="13">
    <source>
        <dbReference type="EMBL" id="KAK5048159.1"/>
    </source>
</evidence>
<keyword evidence="7 10" id="KW-0539">Nucleus</keyword>
<dbReference type="Pfam" id="PF08638">
    <property type="entry name" value="Med14"/>
    <property type="match status" value="1"/>
</dbReference>
<evidence type="ECO:0000256" key="10">
    <source>
        <dbReference type="RuleBase" id="RU365082"/>
    </source>
</evidence>
<evidence type="ECO:0000256" key="2">
    <source>
        <dbReference type="ARBA" id="ARBA00007813"/>
    </source>
</evidence>
<keyword evidence="6 10" id="KW-0804">Transcription</keyword>
<evidence type="ECO:0000256" key="6">
    <source>
        <dbReference type="ARBA" id="ARBA00023163"/>
    </source>
</evidence>
<feature type="compositionally biased region" description="Polar residues" evidence="11">
    <location>
        <begin position="1081"/>
        <end position="1094"/>
    </location>
</feature>
<evidence type="ECO:0000256" key="11">
    <source>
        <dbReference type="SAM" id="MobiDB-lite"/>
    </source>
</evidence>
<dbReference type="RefSeq" id="XP_064703617.1">
    <property type="nucleotide sequence ID" value="XM_064849393.1"/>
</dbReference>
<dbReference type="GeneID" id="89974003"/>
<evidence type="ECO:0000256" key="1">
    <source>
        <dbReference type="ARBA" id="ARBA00004123"/>
    </source>
</evidence>
<dbReference type="GO" id="GO:0003712">
    <property type="term" value="F:transcription coregulator activity"/>
    <property type="evidence" value="ECO:0007669"/>
    <property type="project" value="UniProtKB-UniRule"/>
</dbReference>
<comment type="caution">
    <text evidence="13">The sequence shown here is derived from an EMBL/GenBank/DDBJ whole genome shotgun (WGS) entry which is preliminary data.</text>
</comment>
<comment type="similarity">
    <text evidence="2 10">Belongs to the Mediator complex subunit 14 family.</text>
</comment>
<comment type="function">
    <text evidence="8 10">Component of the Mediator complex, a coactivator involved in the regulated transcription of nearly all RNA polymerase II-dependent genes. Mediator functions as a bridge to convey information from gene-specific regulatory proteins to the basal RNA polymerase II transcription machinery. Mediator is recruited to promoters by direct interactions with regulatory proteins and serves as a scaffold for the assembly of a functional preinitiation complex with RNA polymerase II and the general transcription factors.</text>
</comment>
<dbReference type="GO" id="GO:0016592">
    <property type="term" value="C:mediator complex"/>
    <property type="evidence" value="ECO:0007669"/>
    <property type="project" value="UniProtKB-UniRule"/>
</dbReference>
<feature type="compositionally biased region" description="Polar residues" evidence="11">
    <location>
        <begin position="1139"/>
        <end position="1153"/>
    </location>
</feature>